<dbReference type="AlphaFoldDB" id="A0AAV7U0Y0"/>
<evidence type="ECO:0000313" key="1">
    <source>
        <dbReference type="EMBL" id="KAJ1182054.1"/>
    </source>
</evidence>
<evidence type="ECO:0008006" key="3">
    <source>
        <dbReference type="Google" id="ProtNLM"/>
    </source>
</evidence>
<accession>A0AAV7U0Y0</accession>
<protein>
    <recommendedName>
        <fullName evidence="3">Secreted protein</fullName>
    </recommendedName>
</protein>
<comment type="caution">
    <text evidence="1">The sequence shown here is derived from an EMBL/GenBank/DDBJ whole genome shotgun (WGS) entry which is preliminary data.</text>
</comment>
<evidence type="ECO:0000313" key="2">
    <source>
        <dbReference type="Proteomes" id="UP001066276"/>
    </source>
</evidence>
<reference evidence="1" key="1">
    <citation type="journal article" date="2022" name="bioRxiv">
        <title>Sequencing and chromosome-scale assembly of the giantPleurodeles waltlgenome.</title>
        <authorList>
            <person name="Brown T."/>
            <person name="Elewa A."/>
            <person name="Iarovenko S."/>
            <person name="Subramanian E."/>
            <person name="Araus A.J."/>
            <person name="Petzold A."/>
            <person name="Susuki M."/>
            <person name="Suzuki K.-i.T."/>
            <person name="Hayashi T."/>
            <person name="Toyoda A."/>
            <person name="Oliveira C."/>
            <person name="Osipova E."/>
            <person name="Leigh N.D."/>
            <person name="Simon A."/>
            <person name="Yun M.H."/>
        </authorList>
    </citation>
    <scope>NUCLEOTIDE SEQUENCE</scope>
    <source>
        <strain evidence="1">20211129_DDA</strain>
        <tissue evidence="1">Liver</tissue>
    </source>
</reference>
<dbReference type="Proteomes" id="UP001066276">
    <property type="component" value="Chromosome 3_2"/>
</dbReference>
<organism evidence="1 2">
    <name type="scientific">Pleurodeles waltl</name>
    <name type="common">Iberian ribbed newt</name>
    <dbReference type="NCBI Taxonomy" id="8319"/>
    <lineage>
        <taxon>Eukaryota</taxon>
        <taxon>Metazoa</taxon>
        <taxon>Chordata</taxon>
        <taxon>Craniata</taxon>
        <taxon>Vertebrata</taxon>
        <taxon>Euteleostomi</taxon>
        <taxon>Amphibia</taxon>
        <taxon>Batrachia</taxon>
        <taxon>Caudata</taxon>
        <taxon>Salamandroidea</taxon>
        <taxon>Salamandridae</taxon>
        <taxon>Pleurodelinae</taxon>
        <taxon>Pleurodeles</taxon>
    </lineage>
</organism>
<sequence>MDVDVWDVVPARLGRLLFLGVYLQSADLTVVASLFASQLPLFCQCDGLLWLHGRRTSPWVLRVLFQQCLLLSPFRQWRSALRGSCPDKQLGALRRKQEAGRLPDFLLEMRLLLSMCKRRASRFGCWCVPDAAAFHLFPYVAL</sequence>
<proteinExistence type="predicted"/>
<name>A0AAV7U0Y0_PLEWA</name>
<keyword evidence="2" id="KW-1185">Reference proteome</keyword>
<dbReference type="EMBL" id="JANPWB010000006">
    <property type="protein sequence ID" value="KAJ1182054.1"/>
    <property type="molecule type" value="Genomic_DNA"/>
</dbReference>
<gene>
    <name evidence="1" type="ORF">NDU88_007250</name>
</gene>